<organism evidence="3 4">
    <name type="scientific">Ridgeia piscesae</name>
    <name type="common">Tubeworm</name>
    <dbReference type="NCBI Taxonomy" id="27915"/>
    <lineage>
        <taxon>Eukaryota</taxon>
        <taxon>Metazoa</taxon>
        <taxon>Spiralia</taxon>
        <taxon>Lophotrochozoa</taxon>
        <taxon>Annelida</taxon>
        <taxon>Polychaeta</taxon>
        <taxon>Sedentaria</taxon>
        <taxon>Canalipalpata</taxon>
        <taxon>Sabellida</taxon>
        <taxon>Siboglinidae</taxon>
        <taxon>Ridgeia</taxon>
    </lineage>
</organism>
<sequence length="203" mass="22769">MDEDTLEAVSLHDLAFRADFMLDEDDLMGEDRPKTADQEGQGRPRTTASNTRLALASAEAAIETDQLDFYCQHTGLKLNFTATWGDPHYLGLTGLEVVGKEGEALPINLNMLNADPRDLHVLPGYETDDRTLDKLIDGTNVTTSDEHMWLVPLTEGENHWLTVTFAEATEMTGLRLWNYNKSPEDTYRGVSIRQGDILLQRSE</sequence>
<reference evidence="3" key="1">
    <citation type="journal article" date="2023" name="Mol. Biol. Evol.">
        <title>Third-Generation Sequencing Reveals the Adaptive Role of the Epigenome in Three Deep-Sea Polychaetes.</title>
        <authorList>
            <person name="Perez M."/>
            <person name="Aroh O."/>
            <person name="Sun Y."/>
            <person name="Lan Y."/>
            <person name="Juniper S.K."/>
            <person name="Young C.R."/>
            <person name="Angers B."/>
            <person name="Qian P.Y."/>
        </authorList>
    </citation>
    <scope>NUCLEOTIDE SEQUENCE</scope>
    <source>
        <strain evidence="3">R07B-5</strain>
    </source>
</reference>
<dbReference type="AlphaFoldDB" id="A0AAD9NNG1"/>
<dbReference type="PANTHER" id="PTHR21534">
    <property type="entry name" value="KATANIN-INTERACTING PROTEIN"/>
    <property type="match status" value="1"/>
</dbReference>
<dbReference type="EMBL" id="JAODUO010000775">
    <property type="protein sequence ID" value="KAK2174806.1"/>
    <property type="molecule type" value="Genomic_DNA"/>
</dbReference>
<evidence type="ECO:0000313" key="3">
    <source>
        <dbReference type="EMBL" id="KAK2174806.1"/>
    </source>
</evidence>
<dbReference type="PANTHER" id="PTHR21534:SF0">
    <property type="entry name" value="KATANIN-INTERACTING PROTEIN"/>
    <property type="match status" value="1"/>
</dbReference>
<dbReference type="Pfam" id="PF14652">
    <property type="entry name" value="DUF4457"/>
    <property type="match status" value="1"/>
</dbReference>
<feature type="domain" description="KATNIP" evidence="2">
    <location>
        <begin position="78"/>
        <end position="191"/>
    </location>
</feature>
<dbReference type="InterPro" id="IPR026704">
    <property type="entry name" value="KATNIP"/>
</dbReference>
<dbReference type="Proteomes" id="UP001209878">
    <property type="component" value="Unassembled WGS sequence"/>
</dbReference>
<proteinExistence type="predicted"/>
<evidence type="ECO:0000313" key="4">
    <source>
        <dbReference type="Proteomes" id="UP001209878"/>
    </source>
</evidence>
<keyword evidence="4" id="KW-1185">Reference proteome</keyword>
<evidence type="ECO:0000256" key="1">
    <source>
        <dbReference type="SAM" id="MobiDB-lite"/>
    </source>
</evidence>
<dbReference type="InterPro" id="IPR027859">
    <property type="entry name" value="KATNIP_dom"/>
</dbReference>
<feature type="compositionally biased region" description="Basic and acidic residues" evidence="1">
    <location>
        <begin position="29"/>
        <end position="42"/>
    </location>
</feature>
<gene>
    <name evidence="3" type="ORF">NP493_776g01041</name>
</gene>
<accession>A0AAD9NNG1</accession>
<name>A0AAD9NNG1_RIDPI</name>
<comment type="caution">
    <text evidence="3">The sequence shown here is derived from an EMBL/GenBank/DDBJ whole genome shotgun (WGS) entry which is preliminary data.</text>
</comment>
<protein>
    <recommendedName>
        <fullName evidence="2">KATNIP domain-containing protein</fullName>
    </recommendedName>
</protein>
<evidence type="ECO:0000259" key="2">
    <source>
        <dbReference type="Pfam" id="PF14652"/>
    </source>
</evidence>
<feature type="region of interest" description="Disordered" evidence="1">
    <location>
        <begin position="28"/>
        <end position="49"/>
    </location>
</feature>